<name>A0ABN1VM83_9MICO</name>
<evidence type="ECO:0000313" key="1">
    <source>
        <dbReference type="EMBL" id="GAA1216354.1"/>
    </source>
</evidence>
<gene>
    <name evidence="1" type="ORF">GCM10009655_14560</name>
</gene>
<evidence type="ECO:0000313" key="2">
    <source>
        <dbReference type="Proteomes" id="UP001500943"/>
    </source>
</evidence>
<protein>
    <submittedName>
        <fullName evidence="1">Uncharacterized protein</fullName>
    </submittedName>
</protein>
<organism evidence="1 2">
    <name type="scientific">Rhodoglobus aureus</name>
    <dbReference type="NCBI Taxonomy" id="191497"/>
    <lineage>
        <taxon>Bacteria</taxon>
        <taxon>Bacillati</taxon>
        <taxon>Actinomycetota</taxon>
        <taxon>Actinomycetes</taxon>
        <taxon>Micrococcales</taxon>
        <taxon>Microbacteriaceae</taxon>
        <taxon>Rhodoglobus</taxon>
    </lineage>
</organism>
<dbReference type="RefSeq" id="WP_343924550.1">
    <property type="nucleotide sequence ID" value="NZ_BAAAKW010000027.1"/>
</dbReference>
<reference evidence="1 2" key="1">
    <citation type="journal article" date="2019" name="Int. J. Syst. Evol. Microbiol.">
        <title>The Global Catalogue of Microorganisms (GCM) 10K type strain sequencing project: providing services to taxonomists for standard genome sequencing and annotation.</title>
        <authorList>
            <consortium name="The Broad Institute Genomics Platform"/>
            <consortium name="The Broad Institute Genome Sequencing Center for Infectious Disease"/>
            <person name="Wu L."/>
            <person name="Ma J."/>
        </authorList>
    </citation>
    <scope>NUCLEOTIDE SEQUENCE [LARGE SCALE GENOMIC DNA]</scope>
    <source>
        <strain evidence="1 2">JCM 12762</strain>
    </source>
</reference>
<sequence>MRDEQWFSNLRDVVEPLGSRGIDVLQFLPARIFNEEVLSFGYRIGLFTVADAVRIALLRLEEGIELTPAEKAIAFSFEKDNREVGISLLDIPLDRFPLTERRCRFLVVCLIRDAWGEIPDAELELQSFLVSWQGTVSFGLAELTPRGFDSLWFGSRARQRFLGRLDNAIAFERAEVLFD</sequence>
<dbReference type="Proteomes" id="UP001500943">
    <property type="component" value="Unassembled WGS sequence"/>
</dbReference>
<accession>A0ABN1VM83</accession>
<dbReference type="EMBL" id="BAAAKW010000027">
    <property type="protein sequence ID" value="GAA1216354.1"/>
    <property type="molecule type" value="Genomic_DNA"/>
</dbReference>
<proteinExistence type="predicted"/>
<comment type="caution">
    <text evidence="1">The sequence shown here is derived from an EMBL/GenBank/DDBJ whole genome shotgun (WGS) entry which is preliminary data.</text>
</comment>
<keyword evidence="2" id="KW-1185">Reference proteome</keyword>